<dbReference type="PANTHER" id="PTHR20855">
    <property type="entry name" value="ADIPOR/PROGESTIN RECEPTOR-RELATED"/>
    <property type="match status" value="1"/>
</dbReference>
<reference evidence="8 9" key="1">
    <citation type="journal article" date="2014" name="Int. J. Syst. Evol. Microbiol.">
        <title>Phylogenomics and the dynamic genome evolution of the genus Streptococcus.</title>
        <authorList>
            <consortium name="The Broad Institute Genome Sequencing Platform"/>
            <person name="Richards V.P."/>
            <person name="Palmer S.R."/>
            <person name="Pavinski Bitar P.D."/>
            <person name="Qin X."/>
            <person name="Weinstock G.M."/>
            <person name="Highlander S.K."/>
            <person name="Town C.D."/>
            <person name="Burne R.A."/>
            <person name="Stanhope M.J."/>
        </authorList>
    </citation>
    <scope>NUCLEOTIDE SEQUENCE [LARGE SCALE GENOMIC DNA]</scope>
    <source>
        <strain evidence="8 9">2285-97</strain>
    </source>
</reference>
<feature type="transmembrane region" description="Helical" evidence="7">
    <location>
        <begin position="200"/>
        <end position="218"/>
    </location>
</feature>
<dbReference type="GO" id="GO:0140911">
    <property type="term" value="F:pore-forming activity"/>
    <property type="evidence" value="ECO:0007669"/>
    <property type="project" value="InterPro"/>
</dbReference>
<dbReference type="Proteomes" id="UP000005388">
    <property type="component" value="Unassembled WGS sequence"/>
</dbReference>
<dbReference type="STRING" id="764291.STRUR_1011"/>
<dbReference type="GO" id="GO:0046872">
    <property type="term" value="F:metal ion binding"/>
    <property type="evidence" value="ECO:0007669"/>
    <property type="project" value="UniProtKB-KW"/>
</dbReference>
<dbReference type="InterPro" id="IPR004254">
    <property type="entry name" value="AdipoR/HlyIII-related"/>
</dbReference>
<dbReference type="RefSeq" id="WP_006739939.1">
    <property type="nucleotide sequence ID" value="NZ_AEUZ02000001.1"/>
</dbReference>
<evidence type="ECO:0000313" key="8">
    <source>
        <dbReference type="EMBL" id="EHJ57217.1"/>
    </source>
</evidence>
<evidence type="ECO:0000256" key="2">
    <source>
        <dbReference type="ARBA" id="ARBA00008488"/>
    </source>
</evidence>
<comment type="similarity">
    <text evidence="2">Belongs to the UPF0073 (Hly-III) family.</text>
</comment>
<dbReference type="Pfam" id="PF03006">
    <property type="entry name" value="HlyIII"/>
    <property type="match status" value="1"/>
</dbReference>
<gene>
    <name evidence="8" type="ORF">STRUR_1011</name>
</gene>
<proteinExistence type="inferred from homology"/>
<feature type="transmembrane region" description="Helical" evidence="7">
    <location>
        <begin position="112"/>
        <end position="131"/>
    </location>
</feature>
<dbReference type="GO" id="GO:0012505">
    <property type="term" value="C:endomembrane system"/>
    <property type="evidence" value="ECO:0007669"/>
    <property type="project" value="UniProtKB-SubCell"/>
</dbReference>
<keyword evidence="5 7" id="KW-0472">Membrane</keyword>
<keyword evidence="9" id="KW-1185">Reference proteome</keyword>
<evidence type="ECO:0000256" key="7">
    <source>
        <dbReference type="SAM" id="Phobius"/>
    </source>
</evidence>
<keyword evidence="4 7" id="KW-1133">Transmembrane helix</keyword>
<dbReference type="GO" id="GO:0016020">
    <property type="term" value="C:membrane"/>
    <property type="evidence" value="ECO:0007669"/>
    <property type="project" value="InterPro"/>
</dbReference>
<dbReference type="NCBIfam" id="TIGR01065">
    <property type="entry name" value="hlyIII"/>
    <property type="match status" value="1"/>
</dbReference>
<feature type="binding site" evidence="6">
    <location>
        <position position="73"/>
    </location>
    <ligand>
        <name>Zn(2+)</name>
        <dbReference type="ChEBI" id="CHEBI:29105"/>
    </ligand>
</feature>
<feature type="binding site" evidence="6">
    <location>
        <position position="199"/>
    </location>
    <ligand>
        <name>Zn(2+)</name>
        <dbReference type="ChEBI" id="CHEBI:29105"/>
    </ligand>
</feature>
<accession>G5KFG7</accession>
<dbReference type="InterPro" id="IPR005744">
    <property type="entry name" value="Hy-lIII"/>
</dbReference>
<protein>
    <submittedName>
        <fullName evidence="8">Channel protein, hemolysin III family</fullName>
    </submittedName>
</protein>
<feature type="transmembrane region" description="Helical" evidence="7">
    <location>
        <begin position="56"/>
        <end position="75"/>
    </location>
</feature>
<feature type="transmembrane region" description="Helical" evidence="7">
    <location>
        <begin position="21"/>
        <end position="44"/>
    </location>
</feature>
<feature type="transmembrane region" description="Helical" evidence="7">
    <location>
        <begin position="87"/>
        <end position="106"/>
    </location>
</feature>
<keyword evidence="3 7" id="KW-0812">Transmembrane</keyword>
<evidence type="ECO:0000313" key="9">
    <source>
        <dbReference type="Proteomes" id="UP000005388"/>
    </source>
</evidence>
<comment type="caution">
    <text evidence="8">The sequence shown here is derived from an EMBL/GenBank/DDBJ whole genome shotgun (WGS) entry which is preliminary data.</text>
</comment>
<feature type="transmembrane region" description="Helical" evidence="7">
    <location>
        <begin position="168"/>
        <end position="188"/>
    </location>
</feature>
<evidence type="ECO:0000256" key="6">
    <source>
        <dbReference type="PIRSR" id="PIRSR604254-1"/>
    </source>
</evidence>
<evidence type="ECO:0000256" key="3">
    <source>
        <dbReference type="ARBA" id="ARBA00022692"/>
    </source>
</evidence>
<feature type="transmembrane region" description="Helical" evidence="7">
    <location>
        <begin position="143"/>
        <end position="162"/>
    </location>
</feature>
<feature type="binding site" evidence="6">
    <location>
        <position position="195"/>
    </location>
    <ligand>
        <name>Zn(2+)</name>
        <dbReference type="ChEBI" id="CHEBI:29105"/>
    </ligand>
</feature>
<keyword evidence="6" id="KW-0862">Zinc</keyword>
<sequence>MNANLNLKLSKQLSFGEEVANSVTHAVGSVIMLILLPITAIYSYSHYGSKASLDMSIFVISLFLMFLSSTIYHAMSYNSPQKFILRIIDHSMIYIAIAGSYTPVALSLLGGWLGYTIIILQWGATLFGILYKIFAKKINDKFSLFLYLLMGWLVVFVIPAIIAKTGIAFWLLMLAGGLSYTVGAIFYSRKRLYDHMIWHLFILLASALQYIAIVFYMLA</sequence>
<evidence type="ECO:0000256" key="1">
    <source>
        <dbReference type="ARBA" id="ARBA00004127"/>
    </source>
</evidence>
<dbReference type="PANTHER" id="PTHR20855:SF129">
    <property type="entry name" value="HEMOLYSIN-3 HOMOLOG"/>
    <property type="match status" value="1"/>
</dbReference>
<comment type="subcellular location">
    <subcellularLocation>
        <location evidence="1">Endomembrane system</location>
        <topology evidence="1">Multi-pass membrane protein</topology>
    </subcellularLocation>
</comment>
<evidence type="ECO:0000256" key="5">
    <source>
        <dbReference type="ARBA" id="ARBA00023136"/>
    </source>
</evidence>
<evidence type="ECO:0000256" key="4">
    <source>
        <dbReference type="ARBA" id="ARBA00022989"/>
    </source>
</evidence>
<organism evidence="8 9">
    <name type="scientific">Streptococcus urinalis 2285-97</name>
    <dbReference type="NCBI Taxonomy" id="764291"/>
    <lineage>
        <taxon>Bacteria</taxon>
        <taxon>Bacillati</taxon>
        <taxon>Bacillota</taxon>
        <taxon>Bacilli</taxon>
        <taxon>Lactobacillales</taxon>
        <taxon>Streptococcaceae</taxon>
        <taxon>Streptococcus</taxon>
    </lineage>
</organism>
<dbReference type="eggNOG" id="COG1272">
    <property type="taxonomic scope" value="Bacteria"/>
</dbReference>
<keyword evidence="6" id="KW-0479">Metal-binding</keyword>
<dbReference type="EMBL" id="AEUZ02000001">
    <property type="protein sequence ID" value="EHJ57217.1"/>
    <property type="molecule type" value="Genomic_DNA"/>
</dbReference>
<dbReference type="AlphaFoldDB" id="G5KFG7"/>
<name>G5KFG7_9STRE</name>